<keyword evidence="5" id="KW-0408">Iron</keyword>
<name>A0AAV1CTP0_OLDCO</name>
<evidence type="ECO:0000256" key="4">
    <source>
        <dbReference type="ARBA" id="ARBA00023002"/>
    </source>
</evidence>
<dbReference type="Gene3D" id="1.10.630.10">
    <property type="entry name" value="Cytochrome P450"/>
    <property type="match status" value="1"/>
</dbReference>
<comment type="similarity">
    <text evidence="2">Belongs to the cytochrome P450 family.</text>
</comment>
<keyword evidence="7" id="KW-1185">Reference proteome</keyword>
<proteinExistence type="inferred from homology"/>
<dbReference type="InterPro" id="IPR001128">
    <property type="entry name" value="Cyt_P450"/>
</dbReference>
<organism evidence="6 7">
    <name type="scientific">Oldenlandia corymbosa var. corymbosa</name>
    <dbReference type="NCBI Taxonomy" id="529605"/>
    <lineage>
        <taxon>Eukaryota</taxon>
        <taxon>Viridiplantae</taxon>
        <taxon>Streptophyta</taxon>
        <taxon>Embryophyta</taxon>
        <taxon>Tracheophyta</taxon>
        <taxon>Spermatophyta</taxon>
        <taxon>Magnoliopsida</taxon>
        <taxon>eudicotyledons</taxon>
        <taxon>Gunneridae</taxon>
        <taxon>Pentapetalae</taxon>
        <taxon>asterids</taxon>
        <taxon>lamiids</taxon>
        <taxon>Gentianales</taxon>
        <taxon>Rubiaceae</taxon>
        <taxon>Rubioideae</taxon>
        <taxon>Spermacoceae</taxon>
        <taxon>Hedyotis-Oldenlandia complex</taxon>
        <taxon>Oldenlandia</taxon>
    </lineage>
</organism>
<dbReference type="InterPro" id="IPR036396">
    <property type="entry name" value="Cyt_P450_sf"/>
</dbReference>
<keyword evidence="3" id="KW-0479">Metal-binding</keyword>
<dbReference type="Proteomes" id="UP001161247">
    <property type="component" value="Chromosome 3"/>
</dbReference>
<evidence type="ECO:0000313" key="6">
    <source>
        <dbReference type="EMBL" id="CAI9098676.1"/>
    </source>
</evidence>
<evidence type="ECO:0000256" key="2">
    <source>
        <dbReference type="ARBA" id="ARBA00010617"/>
    </source>
</evidence>
<reference evidence="6" key="1">
    <citation type="submission" date="2023-03" db="EMBL/GenBank/DDBJ databases">
        <authorList>
            <person name="Julca I."/>
        </authorList>
    </citation>
    <scope>NUCLEOTIDE SEQUENCE</scope>
</reference>
<comment type="cofactor">
    <cofactor evidence="1">
        <name>heme</name>
        <dbReference type="ChEBI" id="CHEBI:30413"/>
    </cofactor>
</comment>
<evidence type="ECO:0000313" key="7">
    <source>
        <dbReference type="Proteomes" id="UP001161247"/>
    </source>
</evidence>
<accession>A0AAV1CTP0</accession>
<keyword evidence="4" id="KW-0560">Oxidoreductase</keyword>
<dbReference type="Pfam" id="PF00067">
    <property type="entry name" value="p450"/>
    <property type="match status" value="1"/>
</dbReference>
<dbReference type="SUPFAM" id="SSF48264">
    <property type="entry name" value="Cytochrome P450"/>
    <property type="match status" value="1"/>
</dbReference>
<protein>
    <submittedName>
        <fullName evidence="6">OLC1v1035361C1</fullName>
    </submittedName>
</protein>
<evidence type="ECO:0000256" key="5">
    <source>
        <dbReference type="ARBA" id="ARBA00023004"/>
    </source>
</evidence>
<dbReference type="GO" id="GO:0020037">
    <property type="term" value="F:heme binding"/>
    <property type="evidence" value="ECO:0007669"/>
    <property type="project" value="InterPro"/>
</dbReference>
<dbReference type="PANTHER" id="PTHR24296">
    <property type="entry name" value="CYTOCHROME P450"/>
    <property type="match status" value="1"/>
</dbReference>
<evidence type="ECO:0000256" key="1">
    <source>
        <dbReference type="ARBA" id="ARBA00001971"/>
    </source>
</evidence>
<gene>
    <name evidence="6" type="ORF">OLC1_LOCUS8834</name>
</gene>
<dbReference type="GO" id="GO:0016705">
    <property type="term" value="F:oxidoreductase activity, acting on paired donors, with incorporation or reduction of molecular oxygen"/>
    <property type="evidence" value="ECO:0007669"/>
    <property type="project" value="InterPro"/>
</dbReference>
<dbReference type="AlphaFoldDB" id="A0AAV1CTP0"/>
<dbReference type="GO" id="GO:0005506">
    <property type="term" value="F:iron ion binding"/>
    <property type="evidence" value="ECO:0007669"/>
    <property type="project" value="InterPro"/>
</dbReference>
<dbReference type="GO" id="GO:0004497">
    <property type="term" value="F:monooxygenase activity"/>
    <property type="evidence" value="ECO:0007669"/>
    <property type="project" value="InterPro"/>
</dbReference>
<evidence type="ECO:0000256" key="3">
    <source>
        <dbReference type="ARBA" id="ARBA00022723"/>
    </source>
</evidence>
<sequence>MVVAKIEKGLLPLLENYANRASQIDLQDIFQRFTFDCFCRLFLDHDPGSLSLELPYIRAQYAFSDGEKAILRRHWLPETCWKLQKWFGIGKEGKLTEAWDEVDQFIYPCIEKKLEKLTASSTNKPDGIVQLEISILNSFIQAYKSTSLSSKSYPKITKTFIRDAFLSLLAAGKDTISTSLSWFFFLLAKNPLAKEKILHEIQTKISCWKHDQKEEDHHCHHPWNLVIFSLRDAEHLVYLHAALCETRRLHSPVALNHKAPRKSRCSSQRCIY</sequence>
<dbReference type="EMBL" id="OX459120">
    <property type="protein sequence ID" value="CAI9098676.1"/>
    <property type="molecule type" value="Genomic_DNA"/>
</dbReference>